<gene>
    <name evidence="5" type="ORF">DI598_14895</name>
</gene>
<evidence type="ECO:0000313" key="5">
    <source>
        <dbReference type="EMBL" id="PZP44106.1"/>
    </source>
</evidence>
<protein>
    <submittedName>
        <fullName evidence="5">AraC family transcriptional regulator</fullName>
    </submittedName>
</protein>
<evidence type="ECO:0000256" key="1">
    <source>
        <dbReference type="ARBA" id="ARBA00023015"/>
    </source>
</evidence>
<feature type="non-terminal residue" evidence="5">
    <location>
        <position position="1"/>
    </location>
</feature>
<feature type="domain" description="HTH araC/xylS-type" evidence="4">
    <location>
        <begin position="1"/>
        <end position="67"/>
    </location>
</feature>
<accession>A0A2W5GEM6</accession>
<dbReference type="InterPro" id="IPR018060">
    <property type="entry name" value="HTH_AraC"/>
</dbReference>
<dbReference type="GO" id="GO:0043565">
    <property type="term" value="F:sequence-specific DNA binding"/>
    <property type="evidence" value="ECO:0007669"/>
    <property type="project" value="InterPro"/>
</dbReference>
<dbReference type="SUPFAM" id="SSF46689">
    <property type="entry name" value="Homeodomain-like"/>
    <property type="match status" value="1"/>
</dbReference>
<dbReference type="Pfam" id="PF12833">
    <property type="entry name" value="HTH_18"/>
    <property type="match status" value="1"/>
</dbReference>
<dbReference type="InterPro" id="IPR009057">
    <property type="entry name" value="Homeodomain-like_sf"/>
</dbReference>
<dbReference type="EMBL" id="QFOI01000331">
    <property type="protein sequence ID" value="PZP44106.1"/>
    <property type="molecule type" value="Genomic_DNA"/>
</dbReference>
<dbReference type="AlphaFoldDB" id="A0A2W5GEM6"/>
<dbReference type="GO" id="GO:0003700">
    <property type="term" value="F:DNA-binding transcription factor activity"/>
    <property type="evidence" value="ECO:0007669"/>
    <property type="project" value="InterPro"/>
</dbReference>
<dbReference type="Gene3D" id="1.10.10.60">
    <property type="entry name" value="Homeodomain-like"/>
    <property type="match status" value="1"/>
</dbReference>
<keyword evidence="3" id="KW-0804">Transcription</keyword>
<comment type="caution">
    <text evidence="5">The sequence shown here is derived from an EMBL/GenBank/DDBJ whole genome shotgun (WGS) entry which is preliminary data.</text>
</comment>
<reference evidence="5 6" key="1">
    <citation type="submission" date="2017-11" db="EMBL/GenBank/DDBJ databases">
        <title>Infants hospitalized years apart are colonized by the same room-sourced microbial strains.</title>
        <authorList>
            <person name="Brooks B."/>
            <person name="Olm M.R."/>
            <person name="Firek B.A."/>
            <person name="Baker R."/>
            <person name="Thomas B.C."/>
            <person name="Morowitz M.J."/>
            <person name="Banfield J.F."/>
        </authorList>
    </citation>
    <scope>NUCLEOTIDE SEQUENCE [LARGE SCALE GENOMIC DNA]</scope>
    <source>
        <strain evidence="5">S2_009_000_R2_76</strain>
    </source>
</reference>
<dbReference type="InterPro" id="IPR020449">
    <property type="entry name" value="Tscrpt_reg_AraC-type_HTH"/>
</dbReference>
<evidence type="ECO:0000259" key="4">
    <source>
        <dbReference type="PROSITE" id="PS01124"/>
    </source>
</evidence>
<dbReference type="PANTHER" id="PTHR43280">
    <property type="entry name" value="ARAC-FAMILY TRANSCRIPTIONAL REGULATOR"/>
    <property type="match status" value="1"/>
</dbReference>
<keyword evidence="1" id="KW-0805">Transcription regulation</keyword>
<organism evidence="5 6">
    <name type="scientific">Pseudopedobacter saltans</name>
    <dbReference type="NCBI Taxonomy" id="151895"/>
    <lineage>
        <taxon>Bacteria</taxon>
        <taxon>Pseudomonadati</taxon>
        <taxon>Bacteroidota</taxon>
        <taxon>Sphingobacteriia</taxon>
        <taxon>Sphingobacteriales</taxon>
        <taxon>Sphingobacteriaceae</taxon>
        <taxon>Pseudopedobacter</taxon>
    </lineage>
</organism>
<evidence type="ECO:0000313" key="6">
    <source>
        <dbReference type="Proteomes" id="UP000249645"/>
    </source>
</evidence>
<dbReference type="PROSITE" id="PS01124">
    <property type="entry name" value="HTH_ARAC_FAMILY_2"/>
    <property type="match status" value="1"/>
</dbReference>
<name>A0A2W5GEM6_9SPHI</name>
<evidence type="ECO:0000256" key="3">
    <source>
        <dbReference type="ARBA" id="ARBA00023163"/>
    </source>
</evidence>
<keyword evidence="2" id="KW-0238">DNA-binding</keyword>
<dbReference type="SMART" id="SM00342">
    <property type="entry name" value="HTH_ARAC"/>
    <property type="match status" value="1"/>
</dbReference>
<sequence length="70" mass="8045">RAVKEITGETTTTHIAKRIILEANDMLRHSNWPISEIAFSLGFEEPSYFNNFYKKNTGTTPKMVRQITTV</sequence>
<proteinExistence type="predicted"/>
<dbReference type="PRINTS" id="PR00032">
    <property type="entry name" value="HTHARAC"/>
</dbReference>
<evidence type="ECO:0000256" key="2">
    <source>
        <dbReference type="ARBA" id="ARBA00023125"/>
    </source>
</evidence>
<dbReference type="Proteomes" id="UP000249645">
    <property type="component" value="Unassembled WGS sequence"/>
</dbReference>
<dbReference type="PANTHER" id="PTHR43280:SF32">
    <property type="entry name" value="TRANSCRIPTIONAL REGULATORY PROTEIN"/>
    <property type="match status" value="1"/>
</dbReference>